<accession>X1IT00</accession>
<dbReference type="AlphaFoldDB" id="X1IT00"/>
<feature type="non-terminal residue" evidence="1">
    <location>
        <position position="1"/>
    </location>
</feature>
<comment type="caution">
    <text evidence="1">The sequence shown here is derived from an EMBL/GenBank/DDBJ whole genome shotgun (WGS) entry which is preliminary data.</text>
</comment>
<name>X1IT00_9ZZZZ</name>
<organism evidence="1">
    <name type="scientific">marine sediment metagenome</name>
    <dbReference type="NCBI Taxonomy" id="412755"/>
    <lineage>
        <taxon>unclassified sequences</taxon>
        <taxon>metagenomes</taxon>
        <taxon>ecological metagenomes</taxon>
    </lineage>
</organism>
<proteinExistence type="predicted"/>
<protein>
    <submittedName>
        <fullName evidence="1">Uncharacterized protein</fullName>
    </submittedName>
</protein>
<sequence>LKNTPPENKGDIEFLNEELNRINQIKETLS</sequence>
<reference evidence="1" key="1">
    <citation type="journal article" date="2014" name="Front. Microbiol.">
        <title>High frequency of phylogenetically diverse reductive dehalogenase-homologous genes in deep subseafloor sedimentary metagenomes.</title>
        <authorList>
            <person name="Kawai M."/>
            <person name="Futagami T."/>
            <person name="Toyoda A."/>
            <person name="Takaki Y."/>
            <person name="Nishi S."/>
            <person name="Hori S."/>
            <person name="Arai W."/>
            <person name="Tsubouchi T."/>
            <person name="Morono Y."/>
            <person name="Uchiyama I."/>
            <person name="Ito T."/>
            <person name="Fujiyama A."/>
            <person name="Inagaki F."/>
            <person name="Takami H."/>
        </authorList>
    </citation>
    <scope>NUCLEOTIDE SEQUENCE</scope>
    <source>
        <strain evidence="1">Expedition CK06-06</strain>
    </source>
</reference>
<evidence type="ECO:0000313" key="1">
    <source>
        <dbReference type="EMBL" id="GAH69234.1"/>
    </source>
</evidence>
<gene>
    <name evidence="1" type="ORF">S03H2_49038</name>
</gene>
<dbReference type="EMBL" id="BARU01030961">
    <property type="protein sequence ID" value="GAH69234.1"/>
    <property type="molecule type" value="Genomic_DNA"/>
</dbReference>